<protein>
    <submittedName>
        <fullName evidence="1">Putative secreted protein</fullName>
    </submittedName>
</protein>
<reference evidence="1" key="1">
    <citation type="journal article" date="2018" name="PLoS Negl. Trop. Dis.">
        <title>Sialome diversity of ticks revealed by RNAseq of single tick salivary glands.</title>
        <authorList>
            <person name="Perner J."/>
            <person name="Kropackova S."/>
            <person name="Kopacek P."/>
            <person name="Ribeiro J.M."/>
        </authorList>
    </citation>
    <scope>NUCLEOTIDE SEQUENCE</scope>
    <source>
        <strain evidence="1">Siblings of single egg batch collected in Ceske Budejovice</strain>
        <tissue evidence="1">Salivary glands</tissue>
    </source>
</reference>
<organism evidence="1">
    <name type="scientific">Ixodes ricinus</name>
    <name type="common">Common tick</name>
    <name type="synonym">Acarus ricinus</name>
    <dbReference type="NCBI Taxonomy" id="34613"/>
    <lineage>
        <taxon>Eukaryota</taxon>
        <taxon>Metazoa</taxon>
        <taxon>Ecdysozoa</taxon>
        <taxon>Arthropoda</taxon>
        <taxon>Chelicerata</taxon>
        <taxon>Arachnida</taxon>
        <taxon>Acari</taxon>
        <taxon>Parasitiformes</taxon>
        <taxon>Ixodida</taxon>
        <taxon>Ixodoidea</taxon>
        <taxon>Ixodidae</taxon>
        <taxon>Ixodinae</taxon>
        <taxon>Ixodes</taxon>
    </lineage>
</organism>
<sequence length="78" mass="8432">IRTQTHVSNPISRRHGRFLPKCSRVVLCVTLLGLLDTTARIAHLAQAKECSLWTSTPADPVQPGPDDLIAVSCNASII</sequence>
<evidence type="ECO:0000313" key="1">
    <source>
        <dbReference type="EMBL" id="JAR87727.1"/>
    </source>
</evidence>
<feature type="non-terminal residue" evidence="1">
    <location>
        <position position="78"/>
    </location>
</feature>
<name>A0A147BAD1_IXORI</name>
<dbReference type="EMBL" id="GEGO01007677">
    <property type="protein sequence ID" value="JAR87727.1"/>
    <property type="molecule type" value="Transcribed_RNA"/>
</dbReference>
<feature type="non-terminal residue" evidence="1">
    <location>
        <position position="1"/>
    </location>
</feature>
<accession>A0A147BAD1</accession>
<dbReference type="AlphaFoldDB" id="A0A147BAD1"/>
<proteinExistence type="predicted"/>